<reference evidence="1" key="1">
    <citation type="journal article" date="2021" name="PeerJ">
        <title>Extensive microbial diversity within the chicken gut microbiome revealed by metagenomics and culture.</title>
        <authorList>
            <person name="Gilroy R."/>
            <person name="Ravi A."/>
            <person name="Getino M."/>
            <person name="Pursley I."/>
            <person name="Horton D.L."/>
            <person name="Alikhan N.F."/>
            <person name="Baker D."/>
            <person name="Gharbi K."/>
            <person name="Hall N."/>
            <person name="Watson M."/>
            <person name="Adriaenssens E.M."/>
            <person name="Foster-Nyarko E."/>
            <person name="Jarju S."/>
            <person name="Secka A."/>
            <person name="Antonio M."/>
            <person name="Oren A."/>
            <person name="Chaudhuri R.R."/>
            <person name="La Ragione R."/>
            <person name="Hildebrand F."/>
            <person name="Pallen M.J."/>
        </authorList>
    </citation>
    <scope>NUCLEOTIDE SEQUENCE</scope>
    <source>
        <strain evidence="1">26628</strain>
    </source>
</reference>
<gene>
    <name evidence="1" type="ORF">H9737_00870</name>
</gene>
<sequence>MKQALSRRIAQLEARLAAASPPEVAPLVRRLVRLRRRLLRPPGGG</sequence>
<organism evidence="1 2">
    <name type="scientific">Candidatus Borkfalkia faecigallinarum</name>
    <dbReference type="NCBI Taxonomy" id="2838509"/>
    <lineage>
        <taxon>Bacteria</taxon>
        <taxon>Bacillati</taxon>
        <taxon>Bacillota</taxon>
        <taxon>Clostridia</taxon>
        <taxon>Christensenellales</taxon>
        <taxon>Christensenellaceae</taxon>
        <taxon>Candidatus Borkfalkia</taxon>
    </lineage>
</organism>
<reference evidence="1" key="2">
    <citation type="submission" date="2021-04" db="EMBL/GenBank/DDBJ databases">
        <authorList>
            <person name="Gilroy R."/>
        </authorList>
    </citation>
    <scope>NUCLEOTIDE SEQUENCE</scope>
    <source>
        <strain evidence="1">26628</strain>
    </source>
</reference>
<comment type="caution">
    <text evidence="1">The sequence shown here is derived from an EMBL/GenBank/DDBJ whole genome shotgun (WGS) entry which is preliminary data.</text>
</comment>
<proteinExistence type="predicted"/>
<dbReference type="AlphaFoldDB" id="A0A9D2ARC5"/>
<name>A0A9D2ARC5_9FIRM</name>
<evidence type="ECO:0000313" key="1">
    <source>
        <dbReference type="EMBL" id="HIX46226.1"/>
    </source>
</evidence>
<evidence type="ECO:0000313" key="2">
    <source>
        <dbReference type="Proteomes" id="UP000824249"/>
    </source>
</evidence>
<dbReference type="EMBL" id="DXFD01000012">
    <property type="protein sequence ID" value="HIX46226.1"/>
    <property type="molecule type" value="Genomic_DNA"/>
</dbReference>
<protein>
    <submittedName>
        <fullName evidence="1">Uncharacterized protein</fullName>
    </submittedName>
</protein>
<accession>A0A9D2ARC5</accession>
<dbReference type="Proteomes" id="UP000824249">
    <property type="component" value="Unassembled WGS sequence"/>
</dbReference>